<accession>A0A0V7ZN04</accession>
<proteinExistence type="predicted"/>
<dbReference type="Proteomes" id="UP000053372">
    <property type="component" value="Unassembled WGS sequence"/>
</dbReference>
<reference evidence="1 2" key="1">
    <citation type="journal article" date="2015" name="Genome Announc.">
        <title>Draft Genome of the Euendolithic (true boring) Cyanobacterium Mastigocoleus testarum strain BC008.</title>
        <authorList>
            <person name="Guida B.S."/>
            <person name="Garcia-Pichel F."/>
        </authorList>
    </citation>
    <scope>NUCLEOTIDE SEQUENCE [LARGE SCALE GENOMIC DNA]</scope>
    <source>
        <strain evidence="1 2">BC008</strain>
    </source>
</reference>
<protein>
    <submittedName>
        <fullName evidence="1">Uncharacterized protein</fullName>
    </submittedName>
</protein>
<dbReference type="EMBL" id="LMTZ01000103">
    <property type="protein sequence ID" value="KST65818.1"/>
    <property type="molecule type" value="Genomic_DNA"/>
</dbReference>
<gene>
    <name evidence="1" type="ORF">BC008_22825</name>
</gene>
<evidence type="ECO:0000313" key="1">
    <source>
        <dbReference type="EMBL" id="KST65818.1"/>
    </source>
</evidence>
<keyword evidence="2" id="KW-1185">Reference proteome</keyword>
<comment type="caution">
    <text evidence="1">The sequence shown here is derived from an EMBL/GenBank/DDBJ whole genome shotgun (WGS) entry which is preliminary data.</text>
</comment>
<sequence length="99" mass="11436">MLAFAFAIPMTVSITLRISIVSTQTWIFWVGNANTQVRFSRSVDIYKNCRRIVGCNTPALLMNSGDRSQEEPALCHSEGRWKKEEGRRFYVWKKLVLLP</sequence>
<evidence type="ECO:0000313" key="2">
    <source>
        <dbReference type="Proteomes" id="UP000053372"/>
    </source>
</evidence>
<dbReference type="AlphaFoldDB" id="A0A0V7ZN04"/>
<organism evidence="1 2">
    <name type="scientific">Mastigocoleus testarum BC008</name>
    <dbReference type="NCBI Taxonomy" id="371196"/>
    <lineage>
        <taxon>Bacteria</taxon>
        <taxon>Bacillati</taxon>
        <taxon>Cyanobacteriota</taxon>
        <taxon>Cyanophyceae</taxon>
        <taxon>Nostocales</taxon>
        <taxon>Hapalosiphonaceae</taxon>
        <taxon>Mastigocoleus</taxon>
    </lineage>
</organism>
<name>A0A0V7ZN04_9CYAN</name>